<dbReference type="EMBL" id="JACHOB010000001">
    <property type="protein sequence ID" value="MBB4657547.1"/>
    <property type="molecule type" value="Genomic_DNA"/>
</dbReference>
<dbReference type="AlphaFoldDB" id="A0A840HYM6"/>
<evidence type="ECO:0000256" key="1">
    <source>
        <dbReference type="ARBA" id="ARBA00004651"/>
    </source>
</evidence>
<accession>A0A840HYM6</accession>
<organism evidence="8 9">
    <name type="scientific">Parvularcula dongshanensis</name>
    <dbReference type="NCBI Taxonomy" id="1173995"/>
    <lineage>
        <taxon>Bacteria</taxon>
        <taxon>Pseudomonadati</taxon>
        <taxon>Pseudomonadota</taxon>
        <taxon>Alphaproteobacteria</taxon>
        <taxon>Parvularculales</taxon>
        <taxon>Parvularculaceae</taxon>
        <taxon>Parvularcula</taxon>
    </lineage>
</organism>
<dbReference type="Proteomes" id="UP000563524">
    <property type="component" value="Unassembled WGS sequence"/>
</dbReference>
<comment type="similarity">
    <text evidence="6">Belongs to the TVP38/TMEM64 family.</text>
</comment>
<evidence type="ECO:0000256" key="6">
    <source>
        <dbReference type="RuleBase" id="RU366058"/>
    </source>
</evidence>
<protein>
    <recommendedName>
        <fullName evidence="6">TVP38/TMEM64 family membrane protein</fullName>
    </recommendedName>
</protein>
<keyword evidence="9" id="KW-1185">Reference proteome</keyword>
<name>A0A840HYM6_9PROT</name>
<evidence type="ECO:0000313" key="8">
    <source>
        <dbReference type="EMBL" id="MBB4657547.1"/>
    </source>
</evidence>
<feature type="transmembrane region" description="Helical" evidence="6">
    <location>
        <begin position="91"/>
        <end position="117"/>
    </location>
</feature>
<sequence length="250" mass="26293">MTSSSPPRTASGPSWKRFAPIGVIALALGIFFVSGAYRYLSLDALQDHQTELEGFIGDFYLRSVVLFVLAYTLLVAISFPGASFLTIASGFLFGLWVGTGVVVVGATAGAVLLYLAARTVFGDSLRRRAGGFVAKMRDGFAENELSYMFILRLVPLFPFWAVNIAGGVAGVRLRNYTLGTLLGIIPGSFVYVSIGNGIAAGVADAGDLSLGALLTQPEIVLPLIGLIALALVPVAYRSLRRRGGRAAGNG</sequence>
<comment type="caution">
    <text evidence="8">The sequence shown here is derived from an EMBL/GenBank/DDBJ whole genome shotgun (WGS) entry which is preliminary data.</text>
</comment>
<evidence type="ECO:0000256" key="4">
    <source>
        <dbReference type="ARBA" id="ARBA00022989"/>
    </source>
</evidence>
<feature type="transmembrane region" description="Helical" evidence="6">
    <location>
        <begin position="60"/>
        <end position="79"/>
    </location>
</feature>
<dbReference type="InterPro" id="IPR032816">
    <property type="entry name" value="VTT_dom"/>
</dbReference>
<proteinExistence type="inferred from homology"/>
<keyword evidence="5 6" id="KW-0472">Membrane</keyword>
<dbReference type="RefSeq" id="WP_183814736.1">
    <property type="nucleotide sequence ID" value="NZ_JACHOB010000001.1"/>
</dbReference>
<feature type="domain" description="VTT" evidence="7">
    <location>
        <begin position="82"/>
        <end position="196"/>
    </location>
</feature>
<keyword evidence="2 6" id="KW-1003">Cell membrane</keyword>
<evidence type="ECO:0000313" key="9">
    <source>
        <dbReference type="Proteomes" id="UP000563524"/>
    </source>
</evidence>
<gene>
    <name evidence="8" type="ORF">GGQ59_000047</name>
</gene>
<evidence type="ECO:0000256" key="3">
    <source>
        <dbReference type="ARBA" id="ARBA00022692"/>
    </source>
</evidence>
<keyword evidence="4 6" id="KW-1133">Transmembrane helix</keyword>
<dbReference type="PANTHER" id="PTHR12677">
    <property type="entry name" value="GOLGI APPARATUS MEMBRANE PROTEIN TVP38-RELATED"/>
    <property type="match status" value="1"/>
</dbReference>
<evidence type="ECO:0000256" key="2">
    <source>
        <dbReference type="ARBA" id="ARBA00022475"/>
    </source>
</evidence>
<keyword evidence="3 6" id="KW-0812">Transmembrane</keyword>
<evidence type="ECO:0000256" key="5">
    <source>
        <dbReference type="ARBA" id="ARBA00023136"/>
    </source>
</evidence>
<reference evidence="8 9" key="1">
    <citation type="submission" date="2020-08" db="EMBL/GenBank/DDBJ databases">
        <title>Genomic Encyclopedia of Type Strains, Phase IV (KMG-IV): sequencing the most valuable type-strain genomes for metagenomic binning, comparative biology and taxonomic classification.</title>
        <authorList>
            <person name="Goeker M."/>
        </authorList>
    </citation>
    <scope>NUCLEOTIDE SEQUENCE [LARGE SCALE GENOMIC DNA]</scope>
    <source>
        <strain evidence="8 9">DSM 102850</strain>
    </source>
</reference>
<feature type="transmembrane region" description="Helical" evidence="6">
    <location>
        <begin position="219"/>
        <end position="236"/>
    </location>
</feature>
<dbReference type="PANTHER" id="PTHR12677:SF59">
    <property type="entry name" value="GOLGI APPARATUS MEMBRANE PROTEIN TVP38-RELATED"/>
    <property type="match status" value="1"/>
</dbReference>
<dbReference type="GO" id="GO:0005886">
    <property type="term" value="C:plasma membrane"/>
    <property type="evidence" value="ECO:0007669"/>
    <property type="project" value="UniProtKB-SubCell"/>
</dbReference>
<dbReference type="Pfam" id="PF09335">
    <property type="entry name" value="VTT_dom"/>
    <property type="match status" value="1"/>
</dbReference>
<feature type="transmembrane region" description="Helical" evidence="6">
    <location>
        <begin position="178"/>
        <end position="199"/>
    </location>
</feature>
<evidence type="ECO:0000259" key="7">
    <source>
        <dbReference type="Pfam" id="PF09335"/>
    </source>
</evidence>
<dbReference type="InterPro" id="IPR015414">
    <property type="entry name" value="TMEM64"/>
</dbReference>
<feature type="transmembrane region" description="Helical" evidence="6">
    <location>
        <begin position="21"/>
        <end position="40"/>
    </location>
</feature>
<comment type="subcellular location">
    <subcellularLocation>
        <location evidence="1 6">Cell membrane</location>
        <topology evidence="1 6">Multi-pass membrane protein</topology>
    </subcellularLocation>
</comment>